<dbReference type="GO" id="GO:0005730">
    <property type="term" value="C:nucleolus"/>
    <property type="evidence" value="ECO:0007669"/>
    <property type="project" value="TreeGrafter"/>
</dbReference>
<dbReference type="Pfam" id="PF08069">
    <property type="entry name" value="Ribosomal_S13_N"/>
    <property type="match status" value="1"/>
</dbReference>
<sequence>MGRMYSRGKGISRRCIPYRRTAPAWQKKTSLEVIEEMCKLAKKGMPPSQIGAYLRDVEAIGLVKSITGSKVLRILKLAGLAPKLPEDLYFLMKRAVSIRKHLERNKKDKISKYHLILTESKIHRLVRYYKTTKVVDSSFKYDANTASAIVS</sequence>
<dbReference type="NCBIfam" id="NF006331">
    <property type="entry name" value="PRK08561.1"/>
    <property type="match status" value="1"/>
</dbReference>
<gene>
    <name evidence="6" type="ORF">EIN_097190</name>
</gene>
<keyword evidence="7" id="KW-1185">Reference proteome</keyword>
<dbReference type="SMART" id="SM01387">
    <property type="entry name" value="Ribosomal_S15"/>
    <property type="match status" value="1"/>
</dbReference>
<dbReference type="GO" id="GO:0006412">
    <property type="term" value="P:translation"/>
    <property type="evidence" value="ECO:0007669"/>
    <property type="project" value="InterPro"/>
</dbReference>
<dbReference type="Pfam" id="PF00312">
    <property type="entry name" value="Ribosomal_S15"/>
    <property type="match status" value="1"/>
</dbReference>
<organism evidence="6 7">
    <name type="scientific">Entamoeba invadens IP1</name>
    <dbReference type="NCBI Taxonomy" id="370355"/>
    <lineage>
        <taxon>Eukaryota</taxon>
        <taxon>Amoebozoa</taxon>
        <taxon>Evosea</taxon>
        <taxon>Archamoebae</taxon>
        <taxon>Mastigamoebida</taxon>
        <taxon>Entamoebidae</taxon>
        <taxon>Entamoeba</taxon>
    </lineage>
</organism>
<evidence type="ECO:0000259" key="5">
    <source>
        <dbReference type="SMART" id="SM01386"/>
    </source>
</evidence>
<evidence type="ECO:0000313" key="7">
    <source>
        <dbReference type="Proteomes" id="UP000014680"/>
    </source>
</evidence>
<dbReference type="InterPro" id="IPR009068">
    <property type="entry name" value="uS15_NS1_RNA-bd_sf"/>
</dbReference>
<dbReference type="InterPro" id="IPR023029">
    <property type="entry name" value="Ribosomal_uS15_arc_euk"/>
</dbReference>
<feature type="domain" description="Small ribosomal subunit protein uS15 N-terminal" evidence="5">
    <location>
        <begin position="1"/>
        <end position="60"/>
    </location>
</feature>
<dbReference type="KEGG" id="eiv:EIN_097190"/>
<dbReference type="PROSITE" id="PS00362">
    <property type="entry name" value="RIBOSOMAL_S15"/>
    <property type="match status" value="1"/>
</dbReference>
<dbReference type="Proteomes" id="UP000014680">
    <property type="component" value="Unassembled WGS sequence"/>
</dbReference>
<name>A0A0A1U0Q1_ENTIV</name>
<dbReference type="AlphaFoldDB" id="A0A0A1U0Q1"/>
<evidence type="ECO:0000256" key="2">
    <source>
        <dbReference type="ARBA" id="ARBA00022980"/>
    </source>
</evidence>
<dbReference type="Gene3D" id="1.10.287.10">
    <property type="entry name" value="S15/NS1, RNA-binding"/>
    <property type="match status" value="1"/>
</dbReference>
<dbReference type="OrthoDB" id="623277at2759"/>
<evidence type="ECO:0000256" key="3">
    <source>
        <dbReference type="ARBA" id="ARBA00023274"/>
    </source>
</evidence>
<dbReference type="SUPFAM" id="SSF47060">
    <property type="entry name" value="S15/NS1 RNA-binding domain"/>
    <property type="match status" value="1"/>
</dbReference>
<keyword evidence="3 4" id="KW-0687">Ribonucleoprotein</keyword>
<keyword evidence="2 4" id="KW-0689">Ribosomal protein</keyword>
<dbReference type="PANTHER" id="PTHR11885:SF6">
    <property type="entry name" value="SMALL RIBOSOMAL SUBUNIT PROTEIN US15"/>
    <property type="match status" value="1"/>
</dbReference>
<dbReference type="InterPro" id="IPR012606">
    <property type="entry name" value="Ribosomal_uS15_N"/>
</dbReference>
<evidence type="ECO:0000313" key="6">
    <source>
        <dbReference type="EMBL" id="ELP87452.1"/>
    </source>
</evidence>
<dbReference type="GO" id="GO:0022627">
    <property type="term" value="C:cytosolic small ribosomal subunit"/>
    <property type="evidence" value="ECO:0007669"/>
    <property type="project" value="TreeGrafter"/>
</dbReference>
<protein>
    <submittedName>
        <fullName evidence="6">40S ribosomal protein S13-2, putative</fullName>
    </submittedName>
</protein>
<dbReference type="EMBL" id="KB206860">
    <property type="protein sequence ID" value="ELP87452.1"/>
    <property type="molecule type" value="Genomic_DNA"/>
</dbReference>
<dbReference type="PANTHER" id="PTHR11885">
    <property type="entry name" value="RIBOSOMAL PROTEIN S15P/S13E"/>
    <property type="match status" value="1"/>
</dbReference>
<dbReference type="SMART" id="SM01386">
    <property type="entry name" value="Ribosomal_S13_N"/>
    <property type="match status" value="1"/>
</dbReference>
<evidence type="ECO:0000256" key="1">
    <source>
        <dbReference type="ARBA" id="ARBA00008434"/>
    </source>
</evidence>
<accession>A0A0A1U0Q1</accession>
<dbReference type="GO" id="GO:0003735">
    <property type="term" value="F:structural constituent of ribosome"/>
    <property type="evidence" value="ECO:0007669"/>
    <property type="project" value="InterPro"/>
</dbReference>
<proteinExistence type="inferred from homology"/>
<dbReference type="CDD" id="cd00353">
    <property type="entry name" value="Ribosomal_S15p_S13e"/>
    <property type="match status" value="1"/>
</dbReference>
<dbReference type="RefSeq" id="XP_004254223.1">
    <property type="nucleotide sequence ID" value="XM_004254175.1"/>
</dbReference>
<reference evidence="6 7" key="1">
    <citation type="submission" date="2012-10" db="EMBL/GenBank/DDBJ databases">
        <authorList>
            <person name="Zafar N."/>
            <person name="Inman J."/>
            <person name="Hall N."/>
            <person name="Lorenzi H."/>
            <person name="Caler E."/>
        </authorList>
    </citation>
    <scope>NUCLEOTIDE SEQUENCE [LARGE SCALE GENOMIC DNA]</scope>
    <source>
        <strain evidence="6 7">IP1</strain>
    </source>
</reference>
<comment type="similarity">
    <text evidence="1 4">Belongs to the universal ribosomal protein uS15 family.</text>
</comment>
<dbReference type="OMA" id="MHTRRKG"/>
<dbReference type="FunFam" id="4.10.860.130:FF:000001">
    <property type="entry name" value="40S ribosomal protein S13"/>
    <property type="match status" value="1"/>
</dbReference>
<dbReference type="InterPro" id="IPR000589">
    <property type="entry name" value="Ribosomal_uS15"/>
</dbReference>
<dbReference type="Gene3D" id="4.10.860.130">
    <property type="match status" value="1"/>
</dbReference>
<dbReference type="FunFam" id="1.10.287.10:FF:000003">
    <property type="entry name" value="40S ribosomal protein S13"/>
    <property type="match status" value="1"/>
</dbReference>
<dbReference type="GO" id="GO:0070181">
    <property type="term" value="F:small ribosomal subunit rRNA binding"/>
    <property type="evidence" value="ECO:0007669"/>
    <property type="project" value="TreeGrafter"/>
</dbReference>
<dbReference type="VEuPathDB" id="AmoebaDB:EIN_097190"/>
<evidence type="ECO:0000256" key="4">
    <source>
        <dbReference type="RuleBase" id="RU003919"/>
    </source>
</evidence>
<dbReference type="GeneID" id="14886200"/>